<feature type="transmembrane region" description="Helical" evidence="2">
    <location>
        <begin position="12"/>
        <end position="33"/>
    </location>
</feature>
<evidence type="ECO:0000313" key="4">
    <source>
        <dbReference type="Proteomes" id="UP001166293"/>
    </source>
</evidence>
<dbReference type="RefSeq" id="WP_217777704.1">
    <property type="nucleotide sequence ID" value="NZ_JAHRWL010000001.1"/>
</dbReference>
<name>A0ABS6N8J9_9RHOB</name>
<keyword evidence="2" id="KW-0472">Membrane</keyword>
<dbReference type="Proteomes" id="UP001166293">
    <property type="component" value="Unassembled WGS sequence"/>
</dbReference>
<sequence length="277" mass="29767">MKLQRARIIRMVEPHAVGNLGALFLAAIPVLIWPFGADHFSMTTAAVMMGFLGLALHLIGNGLALQNAHRADPSNPLPRLPYKAFGYLLIGLVVFVLAGHKIDGLLPASLCGILAAGLAFAAFGPDTLAQNASRAEESAVETDDSPDPAGSTAGQFDLIIGRVARLGDTDLTYRTESARDRVIARLRTAAASHAETPKGEKATAKLLRLLDAEVARLETQWDGSGSQFARTRYVAALDALVSAFENMMHRRVASPKEDIYDREADLLLNRMPRESAA</sequence>
<protein>
    <submittedName>
        <fullName evidence="3">Uncharacterized protein</fullName>
    </submittedName>
</protein>
<keyword evidence="4" id="KW-1185">Reference proteome</keyword>
<evidence type="ECO:0000256" key="1">
    <source>
        <dbReference type="SAM" id="MobiDB-lite"/>
    </source>
</evidence>
<feature type="transmembrane region" description="Helical" evidence="2">
    <location>
        <begin position="105"/>
        <end position="124"/>
    </location>
</feature>
<organism evidence="3 4">
    <name type="scientific">Thalassococcus arenae</name>
    <dbReference type="NCBI Taxonomy" id="2851652"/>
    <lineage>
        <taxon>Bacteria</taxon>
        <taxon>Pseudomonadati</taxon>
        <taxon>Pseudomonadota</taxon>
        <taxon>Alphaproteobacteria</taxon>
        <taxon>Rhodobacterales</taxon>
        <taxon>Roseobacteraceae</taxon>
        <taxon>Thalassococcus</taxon>
    </lineage>
</organism>
<comment type="caution">
    <text evidence="3">The sequence shown here is derived from an EMBL/GenBank/DDBJ whole genome shotgun (WGS) entry which is preliminary data.</text>
</comment>
<feature type="transmembrane region" description="Helical" evidence="2">
    <location>
        <begin position="39"/>
        <end position="59"/>
    </location>
</feature>
<accession>A0ABS6N8J9</accession>
<proteinExistence type="predicted"/>
<feature type="region of interest" description="Disordered" evidence="1">
    <location>
        <begin position="133"/>
        <end position="153"/>
    </location>
</feature>
<feature type="transmembrane region" description="Helical" evidence="2">
    <location>
        <begin position="80"/>
        <end position="99"/>
    </location>
</feature>
<keyword evidence="2" id="KW-1133">Transmembrane helix</keyword>
<evidence type="ECO:0000256" key="2">
    <source>
        <dbReference type="SAM" id="Phobius"/>
    </source>
</evidence>
<keyword evidence="2" id="KW-0812">Transmembrane</keyword>
<gene>
    <name evidence="3" type="ORF">KUH32_09045</name>
</gene>
<dbReference type="EMBL" id="JAHRWL010000001">
    <property type="protein sequence ID" value="MBV2359919.1"/>
    <property type="molecule type" value="Genomic_DNA"/>
</dbReference>
<evidence type="ECO:0000313" key="3">
    <source>
        <dbReference type="EMBL" id="MBV2359919.1"/>
    </source>
</evidence>
<reference evidence="3" key="1">
    <citation type="submission" date="2021-06" db="EMBL/GenBank/DDBJ databases">
        <title>Thalassococcus sp. CAU 1522 isolated from sea sand, Republic of Korea.</title>
        <authorList>
            <person name="Kim W."/>
        </authorList>
    </citation>
    <scope>NUCLEOTIDE SEQUENCE</scope>
    <source>
        <strain evidence="3">CAU 1522</strain>
    </source>
</reference>